<dbReference type="Proteomes" id="UP000308267">
    <property type="component" value="Unassembled WGS sequence"/>
</dbReference>
<dbReference type="GO" id="GO:0016020">
    <property type="term" value="C:membrane"/>
    <property type="evidence" value="ECO:0007669"/>
    <property type="project" value="InterPro"/>
</dbReference>
<dbReference type="Pfam" id="PF05024">
    <property type="entry name" value="Gpi1"/>
    <property type="match status" value="2"/>
</dbReference>
<keyword evidence="1" id="KW-1133">Transmembrane helix</keyword>
<accession>A0A4S2LC81</accession>
<evidence type="ECO:0008006" key="4">
    <source>
        <dbReference type="Google" id="ProtNLM"/>
    </source>
</evidence>
<feature type="transmembrane region" description="Helical" evidence="1">
    <location>
        <begin position="636"/>
        <end position="657"/>
    </location>
</feature>
<proteinExistence type="predicted"/>
<dbReference type="STRING" id="147828.A0A4S2LC81"/>
<sequence>METQCGSAADSPVVIVIIGFNKNCSSSSEEERTLLSRLPAYFHRTSVGCLVTTCSKCNHCDADRKIFASLHNAPNTALWISFQWDNLPALRRYSLARMLDSLESTVQPSTSYSPNWTTSKLIHLEHDWLKITFGAPLTMLVEHFTLSPLRVNPPLPSDLSSDPQKDSRLPLLKYILGCLRSLGNRVLSASYTGTLVRFHLVHNGHTLRLRGMLPRHPIRDELLTIDNQLLSLTVAVKYTRDVSVHRPAIIARCQSTDAGLSLLGAVQLLLLVLSLLAPLHLPHATTVHTSSASMAFHHSGTLDWIVSETDCTRVPTLGWFYVNSSETDNSSVVTQPPPIILSVLELLHNISSSETKSTGCWFRVVDRWIEYFTCELIRLLVWTESGEPAGLKINLHLARLMCRFFLYHILAWRIYSSFLIHLAAWTIGLLQQLTSVDTLDTLFYANLHTSTCLLLSTVYLVSSKSFIIVDAMTSMFSTTSVLLTYVSSVLRLTFALFGCLLLDLINLTTIHLTTFYIYTVRLLVLQTRVIGAAWRLCRNASKWNPLRDRVDTVPDMYNSVGPKLVTSDKQSASCMTTGIPLGSKRMVDNPDDTHLDRLFVATLLGLAVGLCLLPTTIAFYLTFALIRLLIVVVQQILKRVIVFVMDVPVSSLLAWIFHTQRSRTELIMTAPNRSLSPFPMLKLKLVRPSFLDAYRLNRFLHNCDTLGPNVPVPVLLRRLLTAMEI</sequence>
<evidence type="ECO:0000313" key="3">
    <source>
        <dbReference type="Proteomes" id="UP000308267"/>
    </source>
</evidence>
<organism evidence="2 3">
    <name type="scientific">Opisthorchis felineus</name>
    <dbReference type="NCBI Taxonomy" id="147828"/>
    <lineage>
        <taxon>Eukaryota</taxon>
        <taxon>Metazoa</taxon>
        <taxon>Spiralia</taxon>
        <taxon>Lophotrochozoa</taxon>
        <taxon>Platyhelminthes</taxon>
        <taxon>Trematoda</taxon>
        <taxon>Digenea</taxon>
        <taxon>Opisthorchiida</taxon>
        <taxon>Opisthorchiata</taxon>
        <taxon>Opisthorchiidae</taxon>
        <taxon>Opisthorchis</taxon>
    </lineage>
</organism>
<keyword evidence="3" id="KW-1185">Reference proteome</keyword>
<dbReference type="EMBL" id="SJOL01008250">
    <property type="protein sequence ID" value="TGZ60810.1"/>
    <property type="molecule type" value="Genomic_DNA"/>
</dbReference>
<dbReference type="InterPro" id="IPR007720">
    <property type="entry name" value="PigQ/GPI1"/>
</dbReference>
<dbReference type="AlphaFoldDB" id="A0A4S2LC81"/>
<feature type="transmembrane region" description="Helical" evidence="1">
    <location>
        <begin position="603"/>
        <end position="630"/>
    </location>
</feature>
<dbReference type="GO" id="GO:0006506">
    <property type="term" value="P:GPI anchor biosynthetic process"/>
    <property type="evidence" value="ECO:0007669"/>
    <property type="project" value="InterPro"/>
</dbReference>
<dbReference type="OrthoDB" id="70250at2759"/>
<evidence type="ECO:0000256" key="1">
    <source>
        <dbReference type="SAM" id="Phobius"/>
    </source>
</evidence>
<protein>
    <recommendedName>
        <fullName evidence="4">Phosphatidylinositol N-acetylglucosaminyltransferase subunit Q</fullName>
    </recommendedName>
</protein>
<evidence type="ECO:0000313" key="2">
    <source>
        <dbReference type="EMBL" id="TGZ60810.1"/>
    </source>
</evidence>
<dbReference type="GO" id="GO:0005783">
    <property type="term" value="C:endoplasmic reticulum"/>
    <property type="evidence" value="ECO:0007669"/>
    <property type="project" value="TreeGrafter"/>
</dbReference>
<gene>
    <name evidence="2" type="ORF">CRM22_008337</name>
</gene>
<name>A0A4S2LC81_OPIFE</name>
<keyword evidence="1" id="KW-0472">Membrane</keyword>
<reference evidence="2 3" key="1">
    <citation type="journal article" date="2019" name="BMC Genomics">
        <title>New insights from Opisthorchis felineus genome: update on genomics of the epidemiologically important liver flukes.</title>
        <authorList>
            <person name="Ershov N.I."/>
            <person name="Mordvinov V.A."/>
            <person name="Prokhortchouk E.B."/>
            <person name="Pakharukova M.Y."/>
            <person name="Gunbin K.V."/>
            <person name="Ustyantsev K."/>
            <person name="Genaev M.A."/>
            <person name="Blinov A.G."/>
            <person name="Mazur A."/>
            <person name="Boulygina E."/>
            <person name="Tsygankova S."/>
            <person name="Khrameeva E."/>
            <person name="Chekanov N."/>
            <person name="Fan G."/>
            <person name="Xiao A."/>
            <person name="Zhang H."/>
            <person name="Xu X."/>
            <person name="Yang H."/>
            <person name="Solovyev V."/>
            <person name="Lee S.M."/>
            <person name="Liu X."/>
            <person name="Afonnikov D.A."/>
            <person name="Skryabin K.G."/>
        </authorList>
    </citation>
    <scope>NUCLEOTIDE SEQUENCE [LARGE SCALE GENOMIC DNA]</scope>
    <source>
        <strain evidence="2">AK-0245</strain>
        <tissue evidence="2">Whole organism</tissue>
    </source>
</reference>
<comment type="caution">
    <text evidence="2">The sequence shown here is derived from an EMBL/GenBank/DDBJ whole genome shotgun (WGS) entry which is preliminary data.</text>
</comment>
<dbReference type="PANTHER" id="PTHR21329">
    <property type="entry name" value="PHOSPHATIDYLINOSITOL N-ACETYLGLUCOSAMINYLTRANSFERASE SUBUNIT Q-RELATED"/>
    <property type="match status" value="1"/>
</dbReference>
<dbReference type="PANTHER" id="PTHR21329:SF3">
    <property type="entry name" value="PHOSPHATIDYLINOSITOL N-ACETYLGLUCOSAMINYLTRANSFERASE SUBUNIT Q"/>
    <property type="match status" value="1"/>
</dbReference>
<feature type="transmembrane region" description="Helical" evidence="1">
    <location>
        <begin position="442"/>
        <end position="461"/>
    </location>
</feature>
<feature type="transmembrane region" description="Helical" evidence="1">
    <location>
        <begin position="404"/>
        <end position="430"/>
    </location>
</feature>
<keyword evidence="1" id="KW-0812">Transmembrane</keyword>